<accession>A0A504J5X8</accession>
<evidence type="ECO:0000256" key="1">
    <source>
        <dbReference type="ARBA" id="ARBA00023015"/>
    </source>
</evidence>
<dbReference type="OrthoDB" id="9816011at2"/>
<name>A0A504J5X8_9FLAO</name>
<evidence type="ECO:0000313" key="6">
    <source>
        <dbReference type="Proteomes" id="UP000315540"/>
    </source>
</evidence>
<dbReference type="PRINTS" id="PR00032">
    <property type="entry name" value="HTHARAC"/>
</dbReference>
<keyword evidence="6" id="KW-1185">Reference proteome</keyword>
<keyword evidence="3" id="KW-0804">Transcription</keyword>
<gene>
    <name evidence="5" type="ORF">FHK87_19240</name>
</gene>
<dbReference type="SMART" id="SM00871">
    <property type="entry name" value="AraC_E_bind"/>
    <property type="match status" value="1"/>
</dbReference>
<dbReference type="InterPro" id="IPR020449">
    <property type="entry name" value="Tscrpt_reg_AraC-type_HTH"/>
</dbReference>
<evidence type="ECO:0000256" key="3">
    <source>
        <dbReference type="ARBA" id="ARBA00023163"/>
    </source>
</evidence>
<dbReference type="SUPFAM" id="SSF46689">
    <property type="entry name" value="Homeodomain-like"/>
    <property type="match status" value="1"/>
</dbReference>
<dbReference type="InterPro" id="IPR018060">
    <property type="entry name" value="HTH_AraC"/>
</dbReference>
<dbReference type="Gene3D" id="3.20.80.10">
    <property type="entry name" value="Regulatory factor, effector binding domain"/>
    <property type="match status" value="1"/>
</dbReference>
<sequence>MNNPTHLDRYKKLLSLLDKRFKEEITVQEIEDTVFYSYRNINRIFLALHQETIGHYQKRLRLEKAAEYLKFSNQPIADIALDIGYNEISSFSKAFKKHFNCSPTIFRNSHEFKQSIIQESIKEIDINTIDTPSFTIEKLPDLRVLYLTYYGNYDNIKAIENTWEQLSIYALKKKILHERTVFLGEILDDEEITDSINCRYNAAILLDDNVNIETKGLFNIKVIKEQKYAKFIHKGSHESSYDTYHKIYTHWLTKIQLELADQPTIEFYINDESDTPKDELITEIYIPIV</sequence>
<dbReference type="InterPro" id="IPR011256">
    <property type="entry name" value="Reg_factor_effector_dom_sf"/>
</dbReference>
<dbReference type="SUPFAM" id="SSF55136">
    <property type="entry name" value="Probable bacterial effector-binding domain"/>
    <property type="match status" value="1"/>
</dbReference>
<dbReference type="Gene3D" id="1.10.10.60">
    <property type="entry name" value="Homeodomain-like"/>
    <property type="match status" value="2"/>
</dbReference>
<dbReference type="RefSeq" id="WP_140595411.1">
    <property type="nucleotide sequence ID" value="NZ_VFWZ01000007.1"/>
</dbReference>
<dbReference type="SMART" id="SM00342">
    <property type="entry name" value="HTH_ARAC"/>
    <property type="match status" value="1"/>
</dbReference>
<dbReference type="Pfam" id="PF12833">
    <property type="entry name" value="HTH_18"/>
    <property type="match status" value="1"/>
</dbReference>
<dbReference type="Proteomes" id="UP000315540">
    <property type="component" value="Unassembled WGS sequence"/>
</dbReference>
<dbReference type="EMBL" id="VFWZ01000007">
    <property type="protein sequence ID" value="TPN83358.1"/>
    <property type="molecule type" value="Genomic_DNA"/>
</dbReference>
<dbReference type="GO" id="GO:0003700">
    <property type="term" value="F:DNA-binding transcription factor activity"/>
    <property type="evidence" value="ECO:0007669"/>
    <property type="project" value="InterPro"/>
</dbReference>
<dbReference type="PROSITE" id="PS01124">
    <property type="entry name" value="HTH_ARAC_FAMILY_2"/>
    <property type="match status" value="1"/>
</dbReference>
<dbReference type="InterPro" id="IPR009057">
    <property type="entry name" value="Homeodomain-like_sf"/>
</dbReference>
<dbReference type="AlphaFoldDB" id="A0A504J5X8"/>
<dbReference type="InterPro" id="IPR010499">
    <property type="entry name" value="AraC_E-bd"/>
</dbReference>
<comment type="caution">
    <text evidence="5">The sequence shown here is derived from an EMBL/GenBank/DDBJ whole genome shotgun (WGS) entry which is preliminary data.</text>
</comment>
<reference evidence="5 6" key="1">
    <citation type="submission" date="2019-06" db="EMBL/GenBank/DDBJ databases">
        <authorList>
            <person name="Meng X."/>
        </authorList>
    </citation>
    <scope>NUCLEOTIDE SEQUENCE [LARGE SCALE GENOMIC DNA]</scope>
    <source>
        <strain evidence="5 6">M625</strain>
    </source>
</reference>
<dbReference type="Pfam" id="PF06445">
    <property type="entry name" value="GyrI-like"/>
    <property type="match status" value="1"/>
</dbReference>
<dbReference type="InterPro" id="IPR018062">
    <property type="entry name" value="HTH_AraC-typ_CS"/>
</dbReference>
<dbReference type="InterPro" id="IPR029442">
    <property type="entry name" value="GyrI-like"/>
</dbReference>
<dbReference type="PANTHER" id="PTHR40055:SF1">
    <property type="entry name" value="TRANSCRIPTIONAL REGULATOR YGIV-RELATED"/>
    <property type="match status" value="1"/>
</dbReference>
<evidence type="ECO:0000256" key="2">
    <source>
        <dbReference type="ARBA" id="ARBA00023125"/>
    </source>
</evidence>
<dbReference type="PANTHER" id="PTHR40055">
    <property type="entry name" value="TRANSCRIPTIONAL REGULATOR YGIV-RELATED"/>
    <property type="match status" value="1"/>
</dbReference>
<proteinExistence type="predicted"/>
<dbReference type="InterPro" id="IPR050908">
    <property type="entry name" value="SmbC-like"/>
</dbReference>
<feature type="domain" description="HTH araC/xylS-type" evidence="4">
    <location>
        <begin position="11"/>
        <end position="109"/>
    </location>
</feature>
<dbReference type="PROSITE" id="PS00041">
    <property type="entry name" value="HTH_ARAC_FAMILY_1"/>
    <property type="match status" value="1"/>
</dbReference>
<organism evidence="5 6">
    <name type="scientific">Aquimarina algicola</name>
    <dbReference type="NCBI Taxonomy" id="2589995"/>
    <lineage>
        <taxon>Bacteria</taxon>
        <taxon>Pseudomonadati</taxon>
        <taxon>Bacteroidota</taxon>
        <taxon>Flavobacteriia</taxon>
        <taxon>Flavobacteriales</taxon>
        <taxon>Flavobacteriaceae</taxon>
        <taxon>Aquimarina</taxon>
    </lineage>
</organism>
<evidence type="ECO:0000259" key="4">
    <source>
        <dbReference type="PROSITE" id="PS01124"/>
    </source>
</evidence>
<protein>
    <submittedName>
        <fullName evidence="5">AraC family transcriptional regulator</fullName>
    </submittedName>
</protein>
<dbReference type="GO" id="GO:0043565">
    <property type="term" value="F:sequence-specific DNA binding"/>
    <property type="evidence" value="ECO:0007669"/>
    <property type="project" value="InterPro"/>
</dbReference>
<evidence type="ECO:0000313" key="5">
    <source>
        <dbReference type="EMBL" id="TPN83358.1"/>
    </source>
</evidence>
<keyword evidence="1" id="KW-0805">Transcription regulation</keyword>
<keyword evidence="2" id="KW-0238">DNA-binding</keyword>